<evidence type="ECO:0000313" key="1">
    <source>
        <dbReference type="EMBL" id="TPW29787.1"/>
    </source>
</evidence>
<sequence length="320" mass="36426">MGVVSKIEIVLEARLLEKVCKQRGFQDSIHVGRGQELVIAGLARDCAHSLTSLLPKLTALAARFERSHFIFLENSSVDDTKRILTQFAQVQQNCIFKSFRLIEVRHWKRCDRLAFLRNHLVSLAEEAVAAPEKAYYLLLDLDNVNSEIDIDYLTHLIETDDGSWAGLFANQPDAYYDLWALRHPLICPTDVWKKRASSLPGKGNKHAALSSIDSICFSLPRDHGRLEVESAFGGLGLYRLSAIRGCRYIGMDEDNDQICEHVAFNKMICANGGRLFVDSALVNHNSLAEHAPPHTGRQRRTLRWRRKYMRLLRIVYRLIA</sequence>
<reference evidence="1 2" key="1">
    <citation type="submission" date="2019-06" db="EMBL/GenBank/DDBJ databases">
        <authorList>
            <person name="Li M."/>
        </authorList>
    </citation>
    <scope>NUCLEOTIDE SEQUENCE [LARGE SCALE GENOMIC DNA]</scope>
    <source>
        <strain evidence="1 2">BGMRC2036</strain>
    </source>
</reference>
<organism evidence="1 2">
    <name type="scientific">Martelella alba</name>
    <dbReference type="NCBI Taxonomy" id="2590451"/>
    <lineage>
        <taxon>Bacteria</taxon>
        <taxon>Pseudomonadati</taxon>
        <taxon>Pseudomonadota</taxon>
        <taxon>Alphaproteobacteria</taxon>
        <taxon>Hyphomicrobiales</taxon>
        <taxon>Aurantimonadaceae</taxon>
        <taxon>Martelella</taxon>
    </lineage>
</organism>
<dbReference type="OrthoDB" id="7375328at2"/>
<keyword evidence="2" id="KW-1185">Reference proteome</keyword>
<dbReference type="AlphaFoldDB" id="A0A506UDG3"/>
<name>A0A506UDG3_9HYPH</name>
<accession>A0A506UDG3</accession>
<dbReference type="Proteomes" id="UP000318801">
    <property type="component" value="Unassembled WGS sequence"/>
</dbReference>
<gene>
    <name evidence="1" type="ORF">FJU08_13375</name>
</gene>
<proteinExistence type="predicted"/>
<dbReference type="EMBL" id="VHLG01000008">
    <property type="protein sequence ID" value="TPW29787.1"/>
    <property type="molecule type" value="Genomic_DNA"/>
</dbReference>
<dbReference type="InterPro" id="IPR029044">
    <property type="entry name" value="Nucleotide-diphossugar_trans"/>
</dbReference>
<comment type="caution">
    <text evidence="1">The sequence shown here is derived from an EMBL/GenBank/DDBJ whole genome shotgun (WGS) entry which is preliminary data.</text>
</comment>
<dbReference type="SUPFAM" id="SSF53448">
    <property type="entry name" value="Nucleotide-diphospho-sugar transferases"/>
    <property type="match status" value="1"/>
</dbReference>
<protein>
    <submittedName>
        <fullName evidence="1">Uncharacterized protein</fullName>
    </submittedName>
</protein>
<evidence type="ECO:0000313" key="2">
    <source>
        <dbReference type="Proteomes" id="UP000318801"/>
    </source>
</evidence>
<dbReference type="RefSeq" id="WP_141149510.1">
    <property type="nucleotide sequence ID" value="NZ_VHLG01000008.1"/>
</dbReference>